<organism evidence="4 5">
    <name type="scientific">Pseudoalteromonas luteoviolacea (strain 2ta16)</name>
    <dbReference type="NCBI Taxonomy" id="1353533"/>
    <lineage>
        <taxon>Bacteria</taxon>
        <taxon>Pseudomonadati</taxon>
        <taxon>Pseudomonadota</taxon>
        <taxon>Gammaproteobacteria</taxon>
        <taxon>Alteromonadales</taxon>
        <taxon>Pseudoalteromonadaceae</taxon>
        <taxon>Pseudoalteromonas</taxon>
    </lineage>
</organism>
<dbReference type="RefSeq" id="WP_023401136.1">
    <property type="nucleotide sequence ID" value="NZ_AUSV01000113.1"/>
</dbReference>
<dbReference type="InterPro" id="IPR000182">
    <property type="entry name" value="GNAT_dom"/>
</dbReference>
<evidence type="ECO:0000256" key="1">
    <source>
        <dbReference type="ARBA" id="ARBA00022679"/>
    </source>
</evidence>
<keyword evidence="2" id="KW-0012">Acyltransferase</keyword>
<dbReference type="AlphaFoldDB" id="V4HUD8"/>
<dbReference type="InterPro" id="IPR050680">
    <property type="entry name" value="YpeA/RimI_acetyltransf"/>
</dbReference>
<keyword evidence="1 4" id="KW-0808">Transferase</keyword>
<dbReference type="InterPro" id="IPR016181">
    <property type="entry name" value="Acyl_CoA_acyltransferase"/>
</dbReference>
<evidence type="ECO:0000256" key="2">
    <source>
        <dbReference type="ARBA" id="ARBA00023315"/>
    </source>
</evidence>
<dbReference type="PANTHER" id="PTHR43420">
    <property type="entry name" value="ACETYLTRANSFERASE"/>
    <property type="match status" value="1"/>
</dbReference>
<dbReference type="PROSITE" id="PS51186">
    <property type="entry name" value="GNAT"/>
    <property type="match status" value="1"/>
</dbReference>
<proteinExistence type="predicted"/>
<gene>
    <name evidence="4" type="ORF">PL2TA16_00333</name>
</gene>
<dbReference type="Gene3D" id="3.40.630.30">
    <property type="match status" value="1"/>
</dbReference>
<name>V4HUD8_PSEL2</name>
<dbReference type="Pfam" id="PF00583">
    <property type="entry name" value="Acetyltransf_1"/>
    <property type="match status" value="1"/>
</dbReference>
<dbReference type="PANTHER" id="PTHR43420:SF47">
    <property type="entry name" value="N-ACETYLTRANSFERASE DOMAIN-CONTAINING PROTEIN"/>
    <property type="match status" value="1"/>
</dbReference>
<evidence type="ECO:0000259" key="3">
    <source>
        <dbReference type="PROSITE" id="PS51186"/>
    </source>
</evidence>
<dbReference type="PATRIC" id="fig|1353533.3.peg.4289"/>
<protein>
    <submittedName>
        <fullName evidence="4">Acetyltransferase</fullName>
    </submittedName>
</protein>
<dbReference type="SUPFAM" id="SSF55729">
    <property type="entry name" value="Acyl-CoA N-acyltransferases (Nat)"/>
    <property type="match status" value="1"/>
</dbReference>
<evidence type="ECO:0000313" key="5">
    <source>
        <dbReference type="Proteomes" id="UP000017820"/>
    </source>
</evidence>
<dbReference type="EMBL" id="AUSV01000113">
    <property type="protein sequence ID" value="ESP91534.1"/>
    <property type="molecule type" value="Genomic_DNA"/>
</dbReference>
<accession>V4HUD8</accession>
<feature type="domain" description="N-acetyltransferase" evidence="3">
    <location>
        <begin position="3"/>
        <end position="149"/>
    </location>
</feature>
<dbReference type="Proteomes" id="UP000017820">
    <property type="component" value="Unassembled WGS sequence"/>
</dbReference>
<reference evidence="4 5" key="1">
    <citation type="submission" date="2013-07" db="EMBL/GenBank/DDBJ databases">
        <title>Draft genome sequence of Pseudoalteromonas luteoviolacea 2ta16.</title>
        <authorList>
            <person name="Allen E.E."/>
            <person name="Azam F."/>
            <person name="Podell S."/>
        </authorList>
    </citation>
    <scope>NUCLEOTIDE SEQUENCE [LARGE SCALE GENOMIC DNA]</scope>
    <source>
        <strain evidence="4 5">2ta16</strain>
    </source>
</reference>
<dbReference type="GO" id="GO:0016747">
    <property type="term" value="F:acyltransferase activity, transferring groups other than amino-acyl groups"/>
    <property type="evidence" value="ECO:0007669"/>
    <property type="project" value="InterPro"/>
</dbReference>
<sequence length="163" mass="18814">MEVSLRSVTKGNYEEVCELDVTKEQEEYVACNMYSLVESMFNEGYETRAIYLKEEPVGFFMWVQESNERISIWRFMVDKKYQQKGIGRKALNLALDEIKQEPDLREIEICYDPANPVAKEFYSSFGFVEIGMDEDGEDMLAVIELTKKPNKNSHGALKSAPVL</sequence>
<comment type="caution">
    <text evidence="4">The sequence shown here is derived from an EMBL/GenBank/DDBJ whole genome shotgun (WGS) entry which is preliminary data.</text>
</comment>
<evidence type="ECO:0000313" key="4">
    <source>
        <dbReference type="EMBL" id="ESP91534.1"/>
    </source>
</evidence>
<dbReference type="CDD" id="cd04301">
    <property type="entry name" value="NAT_SF"/>
    <property type="match status" value="1"/>
</dbReference>